<proteinExistence type="predicted"/>
<dbReference type="PROSITE" id="PS51257">
    <property type="entry name" value="PROKAR_LIPOPROTEIN"/>
    <property type="match status" value="1"/>
</dbReference>
<reference evidence="1 2" key="1">
    <citation type="submission" date="2019-11" db="EMBL/GenBank/DDBJ databases">
        <title>Genome of Strain BIT-d1.</title>
        <authorList>
            <person name="Yang Y."/>
        </authorList>
    </citation>
    <scope>NUCLEOTIDE SEQUENCE [LARGE SCALE GENOMIC DNA]</scope>
    <source>
        <strain evidence="1 2">BIT-d1</strain>
    </source>
</reference>
<gene>
    <name evidence="1" type="ORF">GJV76_02555</name>
</gene>
<name>A0A6I3LGU3_9FLAO</name>
<evidence type="ECO:0000313" key="1">
    <source>
        <dbReference type="EMBL" id="MTG97024.1"/>
    </source>
</evidence>
<dbReference type="Proteomes" id="UP000438760">
    <property type="component" value="Unassembled WGS sequence"/>
</dbReference>
<dbReference type="RefSeq" id="WP_155091078.1">
    <property type="nucleotide sequence ID" value="NZ_CP102754.1"/>
</dbReference>
<sequence>MMRNLLFLLLFSAMILTSCEKKGEPSPVGELYSAEQILNLPKDKSLDGKLIQVEGYISFCSKRPLRMNSKNKITITTEQYCQGTKLIDANIFMSSASVSYKPGGETPRNYISVTDINKVTADSMVFILDDYSEDSNEKFMISGKLLFDGSGYSLEELTFIKAAAKQ</sequence>
<comment type="caution">
    <text evidence="1">The sequence shown here is derived from an EMBL/GenBank/DDBJ whole genome shotgun (WGS) entry which is preliminary data.</text>
</comment>
<dbReference type="EMBL" id="WMJX01000003">
    <property type="protein sequence ID" value="MTG97024.1"/>
    <property type="molecule type" value="Genomic_DNA"/>
</dbReference>
<keyword evidence="2" id="KW-1185">Reference proteome</keyword>
<evidence type="ECO:0000313" key="2">
    <source>
        <dbReference type="Proteomes" id="UP000438760"/>
    </source>
</evidence>
<dbReference type="AlphaFoldDB" id="A0A6I3LGU3"/>
<organism evidence="1 2">
    <name type="scientific">Myroides albus</name>
    <dbReference type="NCBI Taxonomy" id="2562892"/>
    <lineage>
        <taxon>Bacteria</taxon>
        <taxon>Pseudomonadati</taxon>
        <taxon>Bacteroidota</taxon>
        <taxon>Flavobacteriia</taxon>
        <taxon>Flavobacteriales</taxon>
        <taxon>Flavobacteriaceae</taxon>
        <taxon>Myroides</taxon>
    </lineage>
</organism>
<accession>A0A6I3LGU3</accession>
<evidence type="ECO:0008006" key="3">
    <source>
        <dbReference type="Google" id="ProtNLM"/>
    </source>
</evidence>
<protein>
    <recommendedName>
        <fullName evidence="3">Lipoprotein</fullName>
    </recommendedName>
</protein>
<dbReference type="OrthoDB" id="1359188at2"/>